<proteinExistence type="predicted"/>
<evidence type="ECO:0000313" key="1">
    <source>
        <dbReference type="EMBL" id="KAJ7619588.1"/>
    </source>
</evidence>
<name>A0AAD7FHU7_9AGAR</name>
<accession>A0AAD7FHU7</accession>
<comment type="caution">
    <text evidence="1">The sequence shown here is derived from an EMBL/GenBank/DDBJ whole genome shotgun (WGS) entry which is preliminary data.</text>
</comment>
<keyword evidence="2" id="KW-1185">Reference proteome</keyword>
<dbReference type="AlphaFoldDB" id="A0AAD7FHU7"/>
<dbReference type="Proteomes" id="UP001221142">
    <property type="component" value="Unassembled WGS sequence"/>
</dbReference>
<reference evidence="1" key="1">
    <citation type="submission" date="2023-03" db="EMBL/GenBank/DDBJ databases">
        <title>Massive genome expansion in bonnet fungi (Mycena s.s.) driven by repeated elements and novel gene families across ecological guilds.</title>
        <authorList>
            <consortium name="Lawrence Berkeley National Laboratory"/>
            <person name="Harder C.B."/>
            <person name="Miyauchi S."/>
            <person name="Viragh M."/>
            <person name="Kuo A."/>
            <person name="Thoen E."/>
            <person name="Andreopoulos B."/>
            <person name="Lu D."/>
            <person name="Skrede I."/>
            <person name="Drula E."/>
            <person name="Henrissat B."/>
            <person name="Morin E."/>
            <person name="Kohler A."/>
            <person name="Barry K."/>
            <person name="LaButti K."/>
            <person name="Morin E."/>
            <person name="Salamov A."/>
            <person name="Lipzen A."/>
            <person name="Mereny Z."/>
            <person name="Hegedus B."/>
            <person name="Baldrian P."/>
            <person name="Stursova M."/>
            <person name="Weitz H."/>
            <person name="Taylor A."/>
            <person name="Grigoriev I.V."/>
            <person name="Nagy L.G."/>
            <person name="Martin F."/>
            <person name="Kauserud H."/>
        </authorList>
    </citation>
    <scope>NUCLEOTIDE SEQUENCE</scope>
    <source>
        <strain evidence="1">9284</strain>
    </source>
</reference>
<organism evidence="1 2">
    <name type="scientific">Roridomyces roridus</name>
    <dbReference type="NCBI Taxonomy" id="1738132"/>
    <lineage>
        <taxon>Eukaryota</taxon>
        <taxon>Fungi</taxon>
        <taxon>Dikarya</taxon>
        <taxon>Basidiomycota</taxon>
        <taxon>Agaricomycotina</taxon>
        <taxon>Agaricomycetes</taxon>
        <taxon>Agaricomycetidae</taxon>
        <taxon>Agaricales</taxon>
        <taxon>Marasmiineae</taxon>
        <taxon>Mycenaceae</taxon>
        <taxon>Roridomyces</taxon>
    </lineage>
</organism>
<evidence type="ECO:0000313" key="2">
    <source>
        <dbReference type="Proteomes" id="UP001221142"/>
    </source>
</evidence>
<dbReference type="EMBL" id="JARKIF010000018">
    <property type="protein sequence ID" value="KAJ7619588.1"/>
    <property type="molecule type" value="Genomic_DNA"/>
</dbReference>
<sequence>MQVRTFRRTTTGTRRYSDIRRRLVQVRTVWETYGIRQIFLALSPDSPFAVYFIEFHGTYQDGRDRQYLTWIDWLHSQLRRMHRAADSKTPLVPDVPPREPGEDPILYDTWFRSLRNSTPLLTEEDEERLD</sequence>
<gene>
    <name evidence="1" type="ORF">FB45DRAFT_1062959</name>
</gene>
<protein>
    <submittedName>
        <fullName evidence="1">Uncharacterized protein</fullName>
    </submittedName>
</protein>